<organism evidence="2 3">
    <name type="scientific">Dorcoceras hygrometricum</name>
    <dbReference type="NCBI Taxonomy" id="472368"/>
    <lineage>
        <taxon>Eukaryota</taxon>
        <taxon>Viridiplantae</taxon>
        <taxon>Streptophyta</taxon>
        <taxon>Embryophyta</taxon>
        <taxon>Tracheophyta</taxon>
        <taxon>Spermatophyta</taxon>
        <taxon>Magnoliopsida</taxon>
        <taxon>eudicotyledons</taxon>
        <taxon>Gunneridae</taxon>
        <taxon>Pentapetalae</taxon>
        <taxon>asterids</taxon>
        <taxon>lamiids</taxon>
        <taxon>Lamiales</taxon>
        <taxon>Gesneriaceae</taxon>
        <taxon>Didymocarpoideae</taxon>
        <taxon>Trichosporeae</taxon>
        <taxon>Loxocarpinae</taxon>
        <taxon>Dorcoceras</taxon>
    </lineage>
</organism>
<dbReference type="PANTHER" id="PTHR35122">
    <property type="entry name" value="OSJNBA0093F12.14 PROTEIN"/>
    <property type="match status" value="1"/>
</dbReference>
<dbReference type="Proteomes" id="UP000250235">
    <property type="component" value="Unassembled WGS sequence"/>
</dbReference>
<dbReference type="Pfam" id="PF22272">
    <property type="entry name" value="LEA_3b"/>
    <property type="match status" value="1"/>
</dbReference>
<dbReference type="OrthoDB" id="606645at2759"/>
<evidence type="ECO:0000313" key="2">
    <source>
        <dbReference type="EMBL" id="KZV27722.1"/>
    </source>
</evidence>
<proteinExistence type="predicted"/>
<name>A0A2Z7B088_9LAMI</name>
<dbReference type="AlphaFoldDB" id="A0A2Z7B088"/>
<evidence type="ECO:0000256" key="1">
    <source>
        <dbReference type="SAM" id="MobiDB-lite"/>
    </source>
</evidence>
<protein>
    <recommendedName>
        <fullName evidence="4">Hydrogen peroxide induced protein 1</fullName>
    </recommendedName>
</protein>
<keyword evidence="3" id="KW-1185">Reference proteome</keyword>
<evidence type="ECO:0008006" key="4">
    <source>
        <dbReference type="Google" id="ProtNLM"/>
    </source>
</evidence>
<dbReference type="InterPro" id="IPR039291">
    <property type="entry name" value="At5g17165-like"/>
</dbReference>
<feature type="compositionally biased region" description="Low complexity" evidence="1">
    <location>
        <begin position="98"/>
        <end position="109"/>
    </location>
</feature>
<accession>A0A2Z7B088</accession>
<evidence type="ECO:0000313" key="3">
    <source>
        <dbReference type="Proteomes" id="UP000250235"/>
    </source>
</evidence>
<dbReference type="EMBL" id="KV010332">
    <property type="protein sequence ID" value="KZV27722.1"/>
    <property type="molecule type" value="Genomic_DNA"/>
</dbReference>
<feature type="region of interest" description="Disordered" evidence="1">
    <location>
        <begin position="57"/>
        <end position="130"/>
    </location>
</feature>
<gene>
    <name evidence="2" type="ORF">F511_03960</name>
</gene>
<dbReference type="PANTHER" id="PTHR35122:SF2">
    <property type="entry name" value="OS04G0598000 PROTEIN"/>
    <property type="match status" value="1"/>
</dbReference>
<reference evidence="2 3" key="1">
    <citation type="journal article" date="2015" name="Proc. Natl. Acad. Sci. U.S.A.">
        <title>The resurrection genome of Boea hygrometrica: A blueprint for survival of dehydration.</title>
        <authorList>
            <person name="Xiao L."/>
            <person name="Yang G."/>
            <person name="Zhang L."/>
            <person name="Yang X."/>
            <person name="Zhao S."/>
            <person name="Ji Z."/>
            <person name="Zhou Q."/>
            <person name="Hu M."/>
            <person name="Wang Y."/>
            <person name="Chen M."/>
            <person name="Xu Y."/>
            <person name="Jin H."/>
            <person name="Xiao X."/>
            <person name="Hu G."/>
            <person name="Bao F."/>
            <person name="Hu Y."/>
            <person name="Wan P."/>
            <person name="Li L."/>
            <person name="Deng X."/>
            <person name="Kuang T."/>
            <person name="Xiang C."/>
            <person name="Zhu J.K."/>
            <person name="Oliver M.J."/>
            <person name="He Y."/>
        </authorList>
    </citation>
    <scope>NUCLEOTIDE SEQUENCE [LARGE SCALE GENOMIC DNA]</scope>
    <source>
        <strain evidence="3">cv. XS01</strain>
    </source>
</reference>
<sequence>MAVISQSLKLASFGKRFVSQIPSPLSSIAVLSSSQRSRGVHDLVYEKNQEELFTEHAHNKVVPDDVIPPQPEEYWAPHPQTGVFGPALDQNTAPGDISADSSPSTNSNSVLEQKAFFRHNENLDKPVSQP</sequence>